<dbReference type="RefSeq" id="WP_165298852.1">
    <property type="nucleotide sequence ID" value="NZ_JAAKZZ010000100.1"/>
</dbReference>
<comment type="caution">
    <text evidence="2">The sequence shown here is derived from an EMBL/GenBank/DDBJ whole genome shotgun (WGS) entry which is preliminary data.</text>
</comment>
<evidence type="ECO:0000313" key="2">
    <source>
        <dbReference type="EMBL" id="NGO69157.1"/>
    </source>
</evidence>
<evidence type="ECO:0000313" key="3">
    <source>
        <dbReference type="Proteomes" id="UP000477722"/>
    </source>
</evidence>
<dbReference type="EMBL" id="JAAKZZ010000100">
    <property type="protein sequence ID" value="NGO69157.1"/>
    <property type="molecule type" value="Genomic_DNA"/>
</dbReference>
<keyword evidence="3" id="KW-1185">Reference proteome</keyword>
<dbReference type="Proteomes" id="UP000477722">
    <property type="component" value="Unassembled WGS sequence"/>
</dbReference>
<protein>
    <submittedName>
        <fullName evidence="2">Uncharacterized protein</fullName>
    </submittedName>
</protein>
<keyword evidence="1" id="KW-0472">Membrane</keyword>
<keyword evidence="1" id="KW-0812">Transmembrane</keyword>
<evidence type="ECO:0000256" key="1">
    <source>
        <dbReference type="SAM" id="Phobius"/>
    </source>
</evidence>
<reference evidence="2 3" key="1">
    <citation type="submission" date="2020-02" db="EMBL/GenBank/DDBJ databases">
        <title>Whole-genome analyses of novel actinobacteria.</title>
        <authorList>
            <person name="Sahin N."/>
            <person name="Tatar D."/>
        </authorList>
    </citation>
    <scope>NUCLEOTIDE SEQUENCE [LARGE SCALE GENOMIC DNA]</scope>
    <source>
        <strain evidence="2 3">SB3404</strain>
    </source>
</reference>
<feature type="transmembrane region" description="Helical" evidence="1">
    <location>
        <begin position="6"/>
        <end position="26"/>
    </location>
</feature>
<accession>A0A6G4WX17</accession>
<keyword evidence="1" id="KW-1133">Transmembrane helix</keyword>
<proteinExistence type="predicted"/>
<dbReference type="AlphaFoldDB" id="A0A6G4WX17"/>
<sequence length="88" mass="9397">MSPGEAAGWALGAGLVAVYAALAWLWRRRPRRDDEPARGLDVASLDCGGLCRDMRPHAIDGALAHCIVCGALRLAPSALRHDPIEDQP</sequence>
<gene>
    <name evidence="2" type="ORF">G5C65_12480</name>
</gene>
<name>A0A6G4WX17_9ACTN</name>
<organism evidence="2 3">
    <name type="scientific">Streptomyces boncukensis</name>
    <dbReference type="NCBI Taxonomy" id="2711219"/>
    <lineage>
        <taxon>Bacteria</taxon>
        <taxon>Bacillati</taxon>
        <taxon>Actinomycetota</taxon>
        <taxon>Actinomycetes</taxon>
        <taxon>Kitasatosporales</taxon>
        <taxon>Streptomycetaceae</taxon>
        <taxon>Streptomyces</taxon>
    </lineage>
</organism>